<evidence type="ECO:0000313" key="2">
    <source>
        <dbReference type="Proteomes" id="UP000054988"/>
    </source>
</evidence>
<dbReference type="Proteomes" id="UP000054988">
    <property type="component" value="Unassembled WGS sequence"/>
</dbReference>
<dbReference type="AlphaFoldDB" id="A0A0W0EWK5"/>
<proteinExistence type="predicted"/>
<sequence length="551" mass="64680">MFNCSSRFSIEGKNSFNQAHGHQVNSTIKASIVNLNAGQAVMKRTEYDQFREVIRGDMIKVKELGSRELSEWDWEWQNGELVRRYKSSAQKTIYTVEIVDRQSKFTAMIYEGKDAQDFWEKDFRQFSRTHDPQLFGINQSVIPALIFHHELIPCAHFYAGSFWMDVYIHHLARNMGCWNFMLWMNTTSGMLFRGPDGPGTRFPYFIANELIVVPSTIDMLKDDASFRFFSNFGSRMDNSVLECASLIHELTFFDDLFPRMAEDHRSKDADHYDWSSAIPCHLRRLWRNPPDHLPMDVVGGLRFDTVYSPSLEAVARRPREAGSLWEWCEIDGLVDETGLDGGLTRFKLDPVQREHVHLRAEYKCWRFREERSSQSSWVFDALDVTEGKENFFIVQPPYQDLHSTRRLTTPPTLHNAEHPIEETLPTPIYLFLHSLPTTISEFVPWTEGARYFWSFDETGQSQMSEEECERWGLPVLTFNIRYFDQFWLRSWLTHVYTDLQDWQKARGFDPTTSDWAQSMGYPEWKIVGTEDRFVLIEEALDEDLDWEVLDS</sequence>
<accession>A0A0W0EWK5</accession>
<organism evidence="1 2">
    <name type="scientific">Moniliophthora roreri</name>
    <name type="common">Frosty pod rot fungus</name>
    <name type="synonym">Monilia roreri</name>
    <dbReference type="NCBI Taxonomy" id="221103"/>
    <lineage>
        <taxon>Eukaryota</taxon>
        <taxon>Fungi</taxon>
        <taxon>Dikarya</taxon>
        <taxon>Basidiomycota</taxon>
        <taxon>Agaricomycotina</taxon>
        <taxon>Agaricomycetes</taxon>
        <taxon>Agaricomycetidae</taxon>
        <taxon>Agaricales</taxon>
        <taxon>Marasmiineae</taxon>
        <taxon>Marasmiaceae</taxon>
        <taxon>Moniliophthora</taxon>
    </lineage>
</organism>
<reference evidence="1 2" key="1">
    <citation type="submission" date="2015-12" db="EMBL/GenBank/DDBJ databases">
        <title>Draft genome sequence of Moniliophthora roreri, the causal agent of frosty pod rot of cacao.</title>
        <authorList>
            <person name="Aime M.C."/>
            <person name="Diaz-Valderrama J.R."/>
            <person name="Kijpornyongpan T."/>
            <person name="Phillips-Mora W."/>
        </authorList>
    </citation>
    <scope>NUCLEOTIDE SEQUENCE [LARGE SCALE GENOMIC DNA]</scope>
    <source>
        <strain evidence="1 2">MCA 2952</strain>
    </source>
</reference>
<gene>
    <name evidence="1" type="ORF">WG66_19028</name>
</gene>
<dbReference type="EMBL" id="LATX01002479">
    <property type="protein sequence ID" value="KTB28431.1"/>
    <property type="molecule type" value="Genomic_DNA"/>
</dbReference>
<comment type="caution">
    <text evidence="1">The sequence shown here is derived from an EMBL/GenBank/DDBJ whole genome shotgun (WGS) entry which is preliminary data.</text>
</comment>
<name>A0A0W0EWK5_MONRR</name>
<evidence type="ECO:0000313" key="1">
    <source>
        <dbReference type="EMBL" id="KTB28431.1"/>
    </source>
</evidence>
<protein>
    <submittedName>
        <fullName evidence="1">Uncharacterized protein</fullName>
    </submittedName>
</protein>